<dbReference type="Proteomes" id="UP000181962">
    <property type="component" value="Chromosome"/>
</dbReference>
<accession>A0A1L3FD39</accession>
<gene>
    <name evidence="1" type="ORF">BKD09_23060</name>
</gene>
<sequence length="112" mass="12469">MAQVGSNLGCVHIVIASAAKQSRSLSADAFLDCFAALAMTNATTKILKVFCPTAQAIFFFYENNPMHSRTLVDFKEEIVGWVSRRRNPPLCFPRGREVVGYAEQMRFAHLQG</sequence>
<evidence type="ECO:0000313" key="1">
    <source>
        <dbReference type="EMBL" id="APG11216.1"/>
    </source>
</evidence>
<protein>
    <submittedName>
        <fullName evidence="1">Uncharacterized protein</fullName>
    </submittedName>
</protein>
<dbReference type="AlphaFoldDB" id="A0A1L3FD39"/>
<dbReference type="EMBL" id="CP017637">
    <property type="protein sequence ID" value="APG11216.1"/>
    <property type="molecule type" value="Genomic_DNA"/>
</dbReference>
<organism evidence="1 2">
    <name type="scientific">Bradyrhizobium japonicum</name>
    <dbReference type="NCBI Taxonomy" id="375"/>
    <lineage>
        <taxon>Bacteria</taxon>
        <taxon>Pseudomonadati</taxon>
        <taxon>Pseudomonadota</taxon>
        <taxon>Alphaproteobacteria</taxon>
        <taxon>Hyphomicrobiales</taxon>
        <taxon>Nitrobacteraceae</taxon>
        <taxon>Bradyrhizobium</taxon>
    </lineage>
</organism>
<evidence type="ECO:0000313" key="2">
    <source>
        <dbReference type="Proteomes" id="UP000181962"/>
    </source>
</evidence>
<name>A0A1L3FD39_BRAJP</name>
<proteinExistence type="predicted"/>
<reference evidence="1 2" key="1">
    <citation type="submission" date="2016-11" db="EMBL/GenBank/DDBJ databases">
        <title>Complete Genome Sequence of Bradyrhizobium sp. strain J5, an isolated from soybean nodule in Hokkaido.</title>
        <authorList>
            <person name="Kanehara K."/>
        </authorList>
    </citation>
    <scope>NUCLEOTIDE SEQUENCE [LARGE SCALE GENOMIC DNA]</scope>
    <source>
        <strain evidence="1 2">J5</strain>
    </source>
</reference>